<keyword evidence="6" id="KW-0813">Transport</keyword>
<accession>A0A9P3G0N4</accession>
<dbReference type="SUPFAM" id="SSF81338">
    <property type="entry name" value="Aquaporin-like"/>
    <property type="match status" value="1"/>
</dbReference>
<keyword evidence="4 8" id="KW-1133">Transmembrane helix</keyword>
<reference evidence="9 10" key="1">
    <citation type="submission" date="2021-08" db="EMBL/GenBank/DDBJ databases">
        <title>Draft Genome Sequence of Phanerochaete sordida strain YK-624.</title>
        <authorList>
            <person name="Mori T."/>
            <person name="Dohra H."/>
            <person name="Suzuki T."/>
            <person name="Kawagishi H."/>
            <person name="Hirai H."/>
        </authorList>
    </citation>
    <scope>NUCLEOTIDE SEQUENCE [LARGE SCALE GENOMIC DNA]</scope>
    <source>
        <strain evidence="9 10">YK-624</strain>
    </source>
</reference>
<dbReference type="InterPro" id="IPR034294">
    <property type="entry name" value="Aquaporin_transptr"/>
</dbReference>
<dbReference type="PANTHER" id="PTHR19139">
    <property type="entry name" value="AQUAPORIN TRANSPORTER"/>
    <property type="match status" value="1"/>
</dbReference>
<dbReference type="Proteomes" id="UP000703269">
    <property type="component" value="Unassembled WGS sequence"/>
</dbReference>
<feature type="region of interest" description="Disordered" evidence="7">
    <location>
        <begin position="1"/>
        <end position="23"/>
    </location>
</feature>
<feature type="region of interest" description="Disordered" evidence="7">
    <location>
        <begin position="273"/>
        <end position="331"/>
    </location>
</feature>
<keyword evidence="10" id="KW-1185">Reference proteome</keyword>
<dbReference type="Gene3D" id="1.20.1080.10">
    <property type="entry name" value="Glycerol uptake facilitator protein"/>
    <property type="match status" value="1"/>
</dbReference>
<evidence type="ECO:0000256" key="2">
    <source>
        <dbReference type="ARBA" id="ARBA00006175"/>
    </source>
</evidence>
<evidence type="ECO:0000256" key="8">
    <source>
        <dbReference type="SAM" id="Phobius"/>
    </source>
</evidence>
<keyword evidence="5 8" id="KW-0472">Membrane</keyword>
<evidence type="ECO:0000256" key="6">
    <source>
        <dbReference type="RuleBase" id="RU000477"/>
    </source>
</evidence>
<comment type="subcellular location">
    <subcellularLocation>
        <location evidence="1">Membrane</location>
        <topology evidence="1">Multi-pass membrane protein</topology>
    </subcellularLocation>
</comment>
<dbReference type="AlphaFoldDB" id="A0A9P3G0N4"/>
<dbReference type="Pfam" id="PF00230">
    <property type="entry name" value="MIP"/>
    <property type="match status" value="1"/>
</dbReference>
<evidence type="ECO:0000256" key="3">
    <source>
        <dbReference type="ARBA" id="ARBA00022692"/>
    </source>
</evidence>
<feature type="transmembrane region" description="Helical" evidence="8">
    <location>
        <begin position="164"/>
        <end position="183"/>
    </location>
</feature>
<evidence type="ECO:0000313" key="10">
    <source>
        <dbReference type="Proteomes" id="UP000703269"/>
    </source>
</evidence>
<dbReference type="GO" id="GO:0005886">
    <property type="term" value="C:plasma membrane"/>
    <property type="evidence" value="ECO:0007669"/>
    <property type="project" value="TreeGrafter"/>
</dbReference>
<feature type="transmembrane region" description="Helical" evidence="8">
    <location>
        <begin position="78"/>
        <end position="97"/>
    </location>
</feature>
<dbReference type="EMBL" id="BPQB01000002">
    <property type="protein sequence ID" value="GJE85560.1"/>
    <property type="molecule type" value="Genomic_DNA"/>
</dbReference>
<dbReference type="PRINTS" id="PR00783">
    <property type="entry name" value="MINTRINSICP"/>
</dbReference>
<gene>
    <name evidence="9" type="ORF">PsYK624_016390</name>
</gene>
<dbReference type="InterPro" id="IPR023271">
    <property type="entry name" value="Aquaporin-like"/>
</dbReference>
<evidence type="ECO:0000256" key="7">
    <source>
        <dbReference type="SAM" id="MobiDB-lite"/>
    </source>
</evidence>
<evidence type="ECO:0000256" key="4">
    <source>
        <dbReference type="ARBA" id="ARBA00022989"/>
    </source>
</evidence>
<feature type="transmembrane region" description="Helical" evidence="8">
    <location>
        <begin position="123"/>
        <end position="144"/>
    </location>
</feature>
<proteinExistence type="inferred from homology"/>
<evidence type="ECO:0000256" key="5">
    <source>
        <dbReference type="ARBA" id="ARBA00023136"/>
    </source>
</evidence>
<feature type="transmembrane region" description="Helical" evidence="8">
    <location>
        <begin position="37"/>
        <end position="58"/>
    </location>
</feature>
<feature type="compositionally biased region" description="Basic and acidic residues" evidence="7">
    <location>
        <begin position="294"/>
        <end position="311"/>
    </location>
</feature>
<sequence>MPRFSRRNTPANGDLNGYAATSPPPRRGLFDTLSDDLQAALLEFVGTTVFLMLAFGGVQATGAEQASAGANGVGVSRVMYISLSFGLSLLISAWLFFRVTGGLFNPNVSTALLLAGVIEPVRFVLFCIAQLLGGIAAAALVLALTPDALASNCTLAPGINPAQAVWMEAFTTAILCLAVLMLAAEKHIATPFAPVGIGLTLFACELFSVYYTGGALNTARAFGPAVVTGFPSGTQWVYWVGPGIGSLIAAALYAALKHYRYWTLNPGQDTINFHESPADPVENVISSRRSRSSRRSEDRERERNEKRRPDDSTIAPRADGGSGFTPNDSPV</sequence>
<evidence type="ECO:0000256" key="1">
    <source>
        <dbReference type="ARBA" id="ARBA00004141"/>
    </source>
</evidence>
<evidence type="ECO:0000313" key="9">
    <source>
        <dbReference type="EMBL" id="GJE85560.1"/>
    </source>
</evidence>
<dbReference type="PANTHER" id="PTHR19139:SF199">
    <property type="entry name" value="MIP17260P"/>
    <property type="match status" value="1"/>
</dbReference>
<dbReference type="GO" id="GO:0015250">
    <property type="term" value="F:water channel activity"/>
    <property type="evidence" value="ECO:0007669"/>
    <property type="project" value="TreeGrafter"/>
</dbReference>
<feature type="transmembrane region" description="Helical" evidence="8">
    <location>
        <begin position="195"/>
        <end position="216"/>
    </location>
</feature>
<keyword evidence="3 6" id="KW-0812">Transmembrane</keyword>
<name>A0A9P3G0N4_9APHY</name>
<dbReference type="InterPro" id="IPR000425">
    <property type="entry name" value="MIP"/>
</dbReference>
<protein>
    <submittedName>
        <fullName evidence="9">Aquaporin-like protein</fullName>
    </submittedName>
</protein>
<comment type="caution">
    <text evidence="9">The sequence shown here is derived from an EMBL/GenBank/DDBJ whole genome shotgun (WGS) entry which is preliminary data.</text>
</comment>
<comment type="similarity">
    <text evidence="2 6">Belongs to the MIP/aquaporin (TC 1.A.8) family.</text>
</comment>
<organism evidence="9 10">
    <name type="scientific">Phanerochaete sordida</name>
    <dbReference type="NCBI Taxonomy" id="48140"/>
    <lineage>
        <taxon>Eukaryota</taxon>
        <taxon>Fungi</taxon>
        <taxon>Dikarya</taxon>
        <taxon>Basidiomycota</taxon>
        <taxon>Agaricomycotina</taxon>
        <taxon>Agaricomycetes</taxon>
        <taxon>Polyporales</taxon>
        <taxon>Phanerochaetaceae</taxon>
        <taxon>Phanerochaete</taxon>
    </lineage>
</organism>
<feature type="transmembrane region" description="Helical" evidence="8">
    <location>
        <begin position="236"/>
        <end position="256"/>
    </location>
</feature>
<dbReference type="OrthoDB" id="3222at2759"/>